<proteinExistence type="predicted"/>
<comment type="caution">
    <text evidence="1">The sequence shown here is derived from an EMBL/GenBank/DDBJ whole genome shotgun (WGS) entry which is preliminary data.</text>
</comment>
<protein>
    <submittedName>
        <fullName evidence="1">Uncharacterized protein</fullName>
    </submittedName>
</protein>
<sequence>MRYPFSAVLLAALTTEALGHYNFEALIVNGVITKAYEYVRRTTNGWSPIADVDSQDMVCNEGGLDSETMTNTQTYKVKPGDEVGFTVNIEIGHPGPLAVYMSRAPDGTKANAYKGDGDWFKAYALTTRGVDESGIHWGNYPDGIAIRNFTFTLPKDLPSGDYLMRAEHIGLHDASQYAKAQIYIGCAQITVEGSGSGSPSPTVKIPGVYDGYETGILIDLNEPHSSYTAPGPKTWPNGCEDATVNQPGEPNDGDCTGA</sequence>
<keyword evidence="2" id="KW-1185">Reference proteome</keyword>
<reference evidence="1 2" key="1">
    <citation type="journal article" date="2023" name="ACS Omega">
        <title>Identification of the Neoaspergillic Acid Biosynthesis Gene Cluster by Establishing an In Vitro CRISPR-Ribonucleoprotein Genetic System in Aspergillus melleus.</title>
        <authorList>
            <person name="Yuan B."/>
            <person name="Grau M.F."/>
            <person name="Murata R.M."/>
            <person name="Torok T."/>
            <person name="Venkateswaran K."/>
            <person name="Stajich J.E."/>
            <person name="Wang C.C.C."/>
        </authorList>
    </citation>
    <scope>NUCLEOTIDE SEQUENCE [LARGE SCALE GENOMIC DNA]</scope>
    <source>
        <strain evidence="1 2">IMV 1140</strain>
    </source>
</reference>
<dbReference type="Proteomes" id="UP001177260">
    <property type="component" value="Unassembled WGS sequence"/>
</dbReference>
<name>A0ACC3B9F1_9EURO</name>
<evidence type="ECO:0000313" key="1">
    <source>
        <dbReference type="EMBL" id="KAK1146758.1"/>
    </source>
</evidence>
<organism evidence="1 2">
    <name type="scientific">Aspergillus melleus</name>
    <dbReference type="NCBI Taxonomy" id="138277"/>
    <lineage>
        <taxon>Eukaryota</taxon>
        <taxon>Fungi</taxon>
        <taxon>Dikarya</taxon>
        <taxon>Ascomycota</taxon>
        <taxon>Pezizomycotina</taxon>
        <taxon>Eurotiomycetes</taxon>
        <taxon>Eurotiomycetidae</taxon>
        <taxon>Eurotiales</taxon>
        <taxon>Aspergillaceae</taxon>
        <taxon>Aspergillus</taxon>
        <taxon>Aspergillus subgen. Circumdati</taxon>
    </lineage>
</organism>
<accession>A0ACC3B9F1</accession>
<dbReference type="EMBL" id="JAOPJF010000015">
    <property type="protein sequence ID" value="KAK1146758.1"/>
    <property type="molecule type" value="Genomic_DNA"/>
</dbReference>
<gene>
    <name evidence="1" type="ORF">N8T08_002519</name>
</gene>
<evidence type="ECO:0000313" key="2">
    <source>
        <dbReference type="Proteomes" id="UP001177260"/>
    </source>
</evidence>